<gene>
    <name evidence="11" type="primary">rfbA</name>
    <name evidence="11" type="ORF">CVN68_21920</name>
</gene>
<dbReference type="InterPro" id="IPR005835">
    <property type="entry name" value="NTP_transferase_dom"/>
</dbReference>
<evidence type="ECO:0000313" key="12">
    <source>
        <dbReference type="Proteomes" id="UP000229081"/>
    </source>
</evidence>
<evidence type="ECO:0000256" key="9">
    <source>
        <dbReference type="RuleBase" id="RU003706"/>
    </source>
</evidence>
<dbReference type="GO" id="GO:0046872">
    <property type="term" value="F:metal ion binding"/>
    <property type="evidence" value="ECO:0007669"/>
    <property type="project" value="UniProtKB-KW"/>
</dbReference>
<dbReference type="EC" id="2.7.7.24" evidence="3 9"/>
<comment type="cofactor">
    <cofactor evidence="1">
        <name>Mg(2+)</name>
        <dbReference type="ChEBI" id="CHEBI:18420"/>
    </cofactor>
</comment>
<keyword evidence="4 9" id="KW-0808">Transferase</keyword>
<comment type="catalytic activity">
    <reaction evidence="8 9">
        <text>dTTP + alpha-D-glucose 1-phosphate + H(+) = dTDP-alpha-D-glucose + diphosphate</text>
        <dbReference type="Rhea" id="RHEA:15225"/>
        <dbReference type="ChEBI" id="CHEBI:15378"/>
        <dbReference type="ChEBI" id="CHEBI:33019"/>
        <dbReference type="ChEBI" id="CHEBI:37568"/>
        <dbReference type="ChEBI" id="CHEBI:57477"/>
        <dbReference type="ChEBI" id="CHEBI:58601"/>
        <dbReference type="EC" id="2.7.7.24"/>
    </reaction>
</comment>
<dbReference type="KEGG" id="sphc:CVN68_21920"/>
<dbReference type="GO" id="GO:0008879">
    <property type="term" value="F:glucose-1-phosphate thymidylyltransferase activity"/>
    <property type="evidence" value="ECO:0007669"/>
    <property type="project" value="UniProtKB-EC"/>
</dbReference>
<comment type="function">
    <text evidence="9">Catalyzes the formation of dTDP-glucose, from dTTP and glucose 1-phosphate, as well as its pyrophosphorolysis.</text>
</comment>
<dbReference type="Pfam" id="PF00483">
    <property type="entry name" value="NTP_transferase"/>
    <property type="match status" value="1"/>
</dbReference>
<dbReference type="OrthoDB" id="9803871at2"/>
<comment type="similarity">
    <text evidence="2 9">Belongs to the glucose-1-phosphate thymidylyltransferase family.</text>
</comment>
<dbReference type="FunFam" id="3.90.550.10:FF:000023">
    <property type="entry name" value="Glucose-1-phosphate thymidylyltransferase"/>
    <property type="match status" value="1"/>
</dbReference>
<keyword evidence="7 9" id="KW-0460">Magnesium</keyword>
<dbReference type="SUPFAM" id="SSF53448">
    <property type="entry name" value="Nucleotide-diphospho-sugar transferases"/>
    <property type="match status" value="1"/>
</dbReference>
<evidence type="ECO:0000256" key="5">
    <source>
        <dbReference type="ARBA" id="ARBA00022695"/>
    </source>
</evidence>
<organism evidence="11 12">
    <name type="scientific">Sphingomonas psychrotolerans</name>
    <dbReference type="NCBI Taxonomy" id="1327635"/>
    <lineage>
        <taxon>Bacteria</taxon>
        <taxon>Pseudomonadati</taxon>
        <taxon>Pseudomonadota</taxon>
        <taxon>Alphaproteobacteria</taxon>
        <taxon>Sphingomonadales</taxon>
        <taxon>Sphingomonadaceae</taxon>
        <taxon>Sphingomonas</taxon>
    </lineage>
</organism>
<name>A0A2K8MK82_9SPHN</name>
<keyword evidence="5 9" id="KW-0548">Nucleotidyltransferase</keyword>
<dbReference type="Proteomes" id="UP000229081">
    <property type="component" value="Chromosome"/>
</dbReference>
<keyword evidence="12" id="KW-1185">Reference proteome</keyword>
<reference evidence="11 12" key="1">
    <citation type="submission" date="2017-11" db="EMBL/GenBank/DDBJ databases">
        <title>Complete genome sequence of Sphingomonas sp. Strain Cra20, a psychrotolerant potential plant growth promoting rhizobacteria.</title>
        <authorList>
            <person name="Luo Y."/>
        </authorList>
    </citation>
    <scope>NUCLEOTIDE SEQUENCE [LARGE SCALE GENOMIC DNA]</scope>
    <source>
        <strain evidence="11 12">Cra20</strain>
    </source>
</reference>
<evidence type="ECO:0000256" key="6">
    <source>
        <dbReference type="ARBA" id="ARBA00022723"/>
    </source>
</evidence>
<evidence type="ECO:0000256" key="2">
    <source>
        <dbReference type="ARBA" id="ARBA00010480"/>
    </source>
</evidence>
<dbReference type="Gene3D" id="3.90.550.10">
    <property type="entry name" value="Spore Coat Polysaccharide Biosynthesis Protein SpsA, Chain A"/>
    <property type="match status" value="1"/>
</dbReference>
<evidence type="ECO:0000256" key="7">
    <source>
        <dbReference type="ARBA" id="ARBA00022842"/>
    </source>
</evidence>
<protein>
    <recommendedName>
        <fullName evidence="3 9">Glucose-1-phosphate thymidylyltransferase</fullName>
        <ecNumber evidence="3 9">2.7.7.24</ecNumber>
    </recommendedName>
</protein>
<dbReference type="AlphaFoldDB" id="A0A2K8MK82"/>
<dbReference type="PANTHER" id="PTHR43532:SF1">
    <property type="entry name" value="GLUCOSE-1-PHOSPHATE THYMIDYLYLTRANSFERASE 1"/>
    <property type="match status" value="1"/>
</dbReference>
<dbReference type="PANTHER" id="PTHR43532">
    <property type="entry name" value="GLUCOSE-1-PHOSPHATE THYMIDYLYLTRANSFERASE"/>
    <property type="match status" value="1"/>
</dbReference>
<evidence type="ECO:0000256" key="3">
    <source>
        <dbReference type="ARBA" id="ARBA00012461"/>
    </source>
</evidence>
<evidence type="ECO:0000313" key="11">
    <source>
        <dbReference type="EMBL" id="ATY34288.1"/>
    </source>
</evidence>
<evidence type="ECO:0000259" key="10">
    <source>
        <dbReference type="Pfam" id="PF00483"/>
    </source>
</evidence>
<evidence type="ECO:0000256" key="4">
    <source>
        <dbReference type="ARBA" id="ARBA00022679"/>
    </source>
</evidence>
<dbReference type="CDD" id="cd02538">
    <property type="entry name" value="G1P_TT_short"/>
    <property type="match status" value="1"/>
</dbReference>
<proteinExistence type="inferred from homology"/>
<dbReference type="EMBL" id="CP024923">
    <property type="protein sequence ID" value="ATY34288.1"/>
    <property type="molecule type" value="Genomic_DNA"/>
</dbReference>
<dbReference type="InterPro" id="IPR005907">
    <property type="entry name" value="G1P_thy_trans_s"/>
</dbReference>
<evidence type="ECO:0000256" key="1">
    <source>
        <dbReference type="ARBA" id="ARBA00001946"/>
    </source>
</evidence>
<sequence>MKTRKGIILAGGTGSRLHPLTLTVSKQLLPVYDKPMIFYPLSVLMLSGLSEILIISTPDQLPSFRALLGNGSALGIRIEYVAQPRPDGLAQAFILGREFLNGAPAALILGDNIFYGDNLQEMGQRSDGRRDAASIFAYHVAEPSQYGVVEFDADNKVISIEEKPTVPKSNFAATGLYFFPSDVPDVAAAVKPSPRGELEITSVIAHYLAQGRLHVETLGRGYAWLDTGTPESLLAAGQFIAMLEARQGLQVGCLEEISYRAGWIDAEQVAAAAARYRNSGYGTYLRSLIDG</sequence>
<feature type="domain" description="Nucleotidyl transferase" evidence="10">
    <location>
        <begin position="5"/>
        <end position="240"/>
    </location>
</feature>
<dbReference type="InterPro" id="IPR029044">
    <property type="entry name" value="Nucleotide-diphossugar_trans"/>
</dbReference>
<keyword evidence="6 9" id="KW-0479">Metal-binding</keyword>
<dbReference type="RefSeq" id="WP_100284076.1">
    <property type="nucleotide sequence ID" value="NZ_CP024923.1"/>
</dbReference>
<evidence type="ECO:0000256" key="8">
    <source>
        <dbReference type="ARBA" id="ARBA00049336"/>
    </source>
</evidence>
<dbReference type="NCBIfam" id="TIGR01207">
    <property type="entry name" value="rmlA"/>
    <property type="match status" value="1"/>
</dbReference>
<accession>A0A2K8MK82</accession>